<dbReference type="PRINTS" id="PR00111">
    <property type="entry name" value="ABHYDROLASE"/>
</dbReference>
<dbReference type="GO" id="GO:0004806">
    <property type="term" value="F:triacylglycerol lipase activity"/>
    <property type="evidence" value="ECO:0007669"/>
    <property type="project" value="TreeGrafter"/>
</dbReference>
<dbReference type="Proteomes" id="UP000198284">
    <property type="component" value="Unassembled WGS sequence"/>
</dbReference>
<dbReference type="GO" id="GO:0046503">
    <property type="term" value="P:glycerolipid catabolic process"/>
    <property type="evidence" value="ECO:0007669"/>
    <property type="project" value="TreeGrafter"/>
</dbReference>
<dbReference type="Gene3D" id="3.40.50.1820">
    <property type="entry name" value="alpha/beta hydrolase"/>
    <property type="match status" value="1"/>
</dbReference>
<dbReference type="Pfam" id="PF00561">
    <property type="entry name" value="Abhydrolase_1"/>
    <property type="match status" value="1"/>
</dbReference>
<accession>A0A239H8E1</accession>
<feature type="domain" description="AB hydrolase-1" evidence="1">
    <location>
        <begin position="41"/>
        <end position="293"/>
    </location>
</feature>
<keyword evidence="3" id="KW-1185">Reference proteome</keyword>
<dbReference type="EMBL" id="FZOT01000006">
    <property type="protein sequence ID" value="SNS77630.1"/>
    <property type="molecule type" value="Genomic_DNA"/>
</dbReference>
<sequence length="321" mass="34513">MTPHAQRHPHFALTDEENLPTVQANGITIAYDTMGDPRNETMLLIAGLGLQLISWPDAFCQALVAQGYHLVRFDNRDSGLSSKMREMGRPNLAMAFVSSMFHMPVKTPYTLDDMADDALGLLDALGIDKAHIIGVSMGGMIGQTIAVKAPQRVISLTSIMSTSGRPGLPGPTLAANAALMSQPNNPRDIDSVIDHMVRTYQVLSSPGYPTPPARLREQVAAEIRRSLYPSGTGRQLMAIAAAGDRWRQLRHIQAPTLVIHGSDDPLVPLVAGRDAALLIPGAKFHEVKGMGHDLPPGLDVILAGLIAAHCRAAGDPERRRA</sequence>
<dbReference type="PANTHER" id="PTHR43433:SF5">
    <property type="entry name" value="AB HYDROLASE-1 DOMAIN-CONTAINING PROTEIN"/>
    <property type="match status" value="1"/>
</dbReference>
<evidence type="ECO:0000313" key="2">
    <source>
        <dbReference type="EMBL" id="SNS77630.1"/>
    </source>
</evidence>
<organism evidence="2 3">
    <name type="scientific">Noviherbaspirillum humi</name>
    <dbReference type="NCBI Taxonomy" id="1688639"/>
    <lineage>
        <taxon>Bacteria</taxon>
        <taxon>Pseudomonadati</taxon>
        <taxon>Pseudomonadota</taxon>
        <taxon>Betaproteobacteria</taxon>
        <taxon>Burkholderiales</taxon>
        <taxon>Oxalobacteraceae</taxon>
        <taxon>Noviherbaspirillum</taxon>
    </lineage>
</organism>
<name>A0A239H8E1_9BURK</name>
<gene>
    <name evidence="2" type="ORF">SAMN06265795_106140</name>
</gene>
<dbReference type="AlphaFoldDB" id="A0A239H8E1"/>
<dbReference type="InterPro" id="IPR029058">
    <property type="entry name" value="AB_hydrolase_fold"/>
</dbReference>
<dbReference type="SUPFAM" id="SSF53474">
    <property type="entry name" value="alpha/beta-Hydrolases"/>
    <property type="match status" value="1"/>
</dbReference>
<dbReference type="PANTHER" id="PTHR43433">
    <property type="entry name" value="HYDROLASE, ALPHA/BETA FOLD FAMILY PROTEIN"/>
    <property type="match status" value="1"/>
</dbReference>
<dbReference type="InterPro" id="IPR000073">
    <property type="entry name" value="AB_hydrolase_1"/>
</dbReference>
<reference evidence="2 3" key="1">
    <citation type="submission" date="2017-06" db="EMBL/GenBank/DDBJ databases">
        <authorList>
            <person name="Kim H.J."/>
            <person name="Triplett B.A."/>
        </authorList>
    </citation>
    <scope>NUCLEOTIDE SEQUENCE [LARGE SCALE GENOMIC DNA]</scope>
    <source>
        <strain evidence="2 3">U15</strain>
    </source>
</reference>
<evidence type="ECO:0000313" key="3">
    <source>
        <dbReference type="Proteomes" id="UP000198284"/>
    </source>
</evidence>
<evidence type="ECO:0000259" key="1">
    <source>
        <dbReference type="Pfam" id="PF00561"/>
    </source>
</evidence>
<dbReference type="InterPro" id="IPR050471">
    <property type="entry name" value="AB_hydrolase"/>
</dbReference>
<protein>
    <submittedName>
        <fullName evidence="2">Proline iminopeptidase</fullName>
    </submittedName>
</protein>
<proteinExistence type="predicted"/>